<dbReference type="SUPFAM" id="SSF48498">
    <property type="entry name" value="Tetracyclin repressor-like, C-terminal domain"/>
    <property type="match status" value="1"/>
</dbReference>
<keyword evidence="1" id="KW-0805">Transcription regulation</keyword>
<evidence type="ECO:0000256" key="4">
    <source>
        <dbReference type="PROSITE-ProRule" id="PRU00335"/>
    </source>
</evidence>
<keyword evidence="2 4" id="KW-0238">DNA-binding</keyword>
<dbReference type="Proteomes" id="UP001500979">
    <property type="component" value="Unassembled WGS sequence"/>
</dbReference>
<dbReference type="InterPro" id="IPR009057">
    <property type="entry name" value="Homeodomain-like_sf"/>
</dbReference>
<dbReference type="PRINTS" id="PR00455">
    <property type="entry name" value="HTHTETR"/>
</dbReference>
<dbReference type="Pfam" id="PF00440">
    <property type="entry name" value="TetR_N"/>
    <property type="match status" value="1"/>
</dbReference>
<dbReference type="RefSeq" id="WP_344682829.1">
    <property type="nucleotide sequence ID" value="NZ_BAAAUX010000019.1"/>
</dbReference>
<dbReference type="InterPro" id="IPR001647">
    <property type="entry name" value="HTH_TetR"/>
</dbReference>
<evidence type="ECO:0000313" key="7">
    <source>
        <dbReference type="Proteomes" id="UP001500979"/>
    </source>
</evidence>
<feature type="DNA-binding region" description="H-T-H motif" evidence="4">
    <location>
        <begin position="65"/>
        <end position="84"/>
    </location>
</feature>
<evidence type="ECO:0000256" key="2">
    <source>
        <dbReference type="ARBA" id="ARBA00023125"/>
    </source>
</evidence>
<proteinExistence type="predicted"/>
<organism evidence="6 7">
    <name type="scientific">Saccharopolyspora taberi</name>
    <dbReference type="NCBI Taxonomy" id="60895"/>
    <lineage>
        <taxon>Bacteria</taxon>
        <taxon>Bacillati</taxon>
        <taxon>Actinomycetota</taxon>
        <taxon>Actinomycetes</taxon>
        <taxon>Pseudonocardiales</taxon>
        <taxon>Pseudonocardiaceae</taxon>
        <taxon>Saccharopolyspora</taxon>
    </lineage>
</organism>
<dbReference type="SUPFAM" id="SSF46689">
    <property type="entry name" value="Homeodomain-like"/>
    <property type="match status" value="1"/>
</dbReference>
<keyword evidence="3" id="KW-0804">Transcription</keyword>
<dbReference type="InterPro" id="IPR041490">
    <property type="entry name" value="KstR2_TetR_C"/>
</dbReference>
<sequence length="230" mass="25134">MVRTTAVRADRKATILSDNARDFTALTRVRAVEPRLPPGNAEGTELHILLESMRLFAHHGYSATSVRHIATAVGIKAPSLYEYFPSKEHILARIVLIGHRDLLAAMENALADCGPDPVSQVRALVRTHVLSHVTYPLLAIVTNDELHHLSPDRAAEALALRERTELIAIEVGRRGVEQGVFEGSELAVTTAAIASMGVRAPYWFVPTPDYGTTDLADSFAELAIRMLKPS</sequence>
<evidence type="ECO:0000313" key="6">
    <source>
        <dbReference type="EMBL" id="GAA2805000.1"/>
    </source>
</evidence>
<keyword evidence="7" id="KW-1185">Reference proteome</keyword>
<dbReference type="PROSITE" id="PS50977">
    <property type="entry name" value="HTH_TETR_2"/>
    <property type="match status" value="1"/>
</dbReference>
<protein>
    <submittedName>
        <fullName evidence="6">TetR/AcrR family transcriptional regulator</fullName>
    </submittedName>
</protein>
<evidence type="ECO:0000256" key="1">
    <source>
        <dbReference type="ARBA" id="ARBA00023015"/>
    </source>
</evidence>
<name>A0ABN3VH77_9PSEU</name>
<evidence type="ECO:0000256" key="3">
    <source>
        <dbReference type="ARBA" id="ARBA00023163"/>
    </source>
</evidence>
<dbReference type="Pfam" id="PF17932">
    <property type="entry name" value="TetR_C_24"/>
    <property type="match status" value="1"/>
</dbReference>
<gene>
    <name evidence="6" type="ORF">GCM10010470_45240</name>
</gene>
<feature type="domain" description="HTH tetR-type" evidence="5">
    <location>
        <begin position="42"/>
        <end position="102"/>
    </location>
</feature>
<dbReference type="PANTHER" id="PTHR30055:SF234">
    <property type="entry name" value="HTH-TYPE TRANSCRIPTIONAL REGULATOR BETI"/>
    <property type="match status" value="1"/>
</dbReference>
<dbReference type="EMBL" id="BAAAUX010000019">
    <property type="protein sequence ID" value="GAA2805000.1"/>
    <property type="molecule type" value="Genomic_DNA"/>
</dbReference>
<evidence type="ECO:0000259" key="5">
    <source>
        <dbReference type="PROSITE" id="PS50977"/>
    </source>
</evidence>
<comment type="caution">
    <text evidence="6">The sequence shown here is derived from an EMBL/GenBank/DDBJ whole genome shotgun (WGS) entry which is preliminary data.</text>
</comment>
<accession>A0ABN3VH77</accession>
<dbReference type="InterPro" id="IPR036271">
    <property type="entry name" value="Tet_transcr_reg_TetR-rel_C_sf"/>
</dbReference>
<dbReference type="Gene3D" id="1.10.357.10">
    <property type="entry name" value="Tetracycline Repressor, domain 2"/>
    <property type="match status" value="1"/>
</dbReference>
<dbReference type="InterPro" id="IPR050109">
    <property type="entry name" value="HTH-type_TetR-like_transc_reg"/>
</dbReference>
<reference evidence="6 7" key="1">
    <citation type="journal article" date="2019" name="Int. J. Syst. Evol. Microbiol.">
        <title>The Global Catalogue of Microorganisms (GCM) 10K type strain sequencing project: providing services to taxonomists for standard genome sequencing and annotation.</title>
        <authorList>
            <consortium name="The Broad Institute Genomics Platform"/>
            <consortium name="The Broad Institute Genome Sequencing Center for Infectious Disease"/>
            <person name="Wu L."/>
            <person name="Ma J."/>
        </authorList>
    </citation>
    <scope>NUCLEOTIDE SEQUENCE [LARGE SCALE GENOMIC DNA]</scope>
    <source>
        <strain evidence="6 7">JCM 9383</strain>
    </source>
</reference>
<dbReference type="PANTHER" id="PTHR30055">
    <property type="entry name" value="HTH-TYPE TRANSCRIPTIONAL REGULATOR RUTR"/>
    <property type="match status" value="1"/>
</dbReference>